<evidence type="ECO:0000256" key="5">
    <source>
        <dbReference type="ARBA" id="ARBA00022842"/>
    </source>
</evidence>
<keyword evidence="3" id="KW-0597">Phosphoprotein</keyword>
<comment type="cofactor">
    <cofactor evidence="1">
        <name>Mg(2+)</name>
        <dbReference type="ChEBI" id="CHEBI:18420"/>
    </cofactor>
</comment>
<dbReference type="InterPro" id="IPR005845">
    <property type="entry name" value="A-D-PHexomutase_a/b/a-II"/>
</dbReference>
<keyword evidence="5 7" id="KW-0460">Magnesium</keyword>
<dbReference type="Gene3D" id="3.30.310.50">
    <property type="entry name" value="Alpha-D-phosphohexomutase, C-terminal domain"/>
    <property type="match status" value="1"/>
</dbReference>
<dbReference type="Pfam" id="PF02879">
    <property type="entry name" value="PGM_PMM_II"/>
    <property type="match status" value="1"/>
</dbReference>
<dbReference type="Pfam" id="PF00408">
    <property type="entry name" value="PGM_PMM_IV"/>
    <property type="match status" value="1"/>
</dbReference>
<feature type="domain" description="Alpha-D-phosphohexomutase alpha/beta/alpha" evidence="11">
    <location>
        <begin position="321"/>
        <end position="441"/>
    </location>
</feature>
<dbReference type="AlphaFoldDB" id="A0A1H1GWX8"/>
<reference evidence="12 13" key="1">
    <citation type="submission" date="2016-10" db="EMBL/GenBank/DDBJ databases">
        <authorList>
            <person name="de Groot N.N."/>
        </authorList>
    </citation>
    <scope>NUCLEOTIDE SEQUENCE [LARGE SCALE GENOMIC DNA]</scope>
    <source>
        <strain evidence="12 13">DSM 43794</strain>
    </source>
</reference>
<dbReference type="Pfam" id="PF02878">
    <property type="entry name" value="PGM_PMM_I"/>
    <property type="match status" value="1"/>
</dbReference>
<evidence type="ECO:0000259" key="9">
    <source>
        <dbReference type="Pfam" id="PF02878"/>
    </source>
</evidence>
<evidence type="ECO:0000256" key="4">
    <source>
        <dbReference type="ARBA" id="ARBA00022723"/>
    </source>
</evidence>
<proteinExistence type="inferred from homology"/>
<sequence length="549" mass="58384">MAHERAGRPARPSDLVDVARLVTAYYALHPDPREPGQRVAFGTSGHRGSSLATAFNEDHILATSQAICEYRAAKGVDGPLFLGIDTHALSEPARVSAVEVFAANGVRVMLDSRDGYTPTPAVSLAILTHNRGRTTGLADGVVVTPSHNPPGDGGFKYNPPHGGPADTEATSWIQDRANALIADGLKEVRRVPYTRALAAETTGRYDFLGAYVDALPDVLDLDAVRAAGVRIGADPLGGASVAYWGEIAERHRLDLTVVNPHTDPTWRFMTLDWDGKIRMDCSSPYAMASLIDARDDYQVATGNDADADRHGIVTPDGGLMNPNHFLAVAISYLYTHRPGWSPEAGVGKTLVSSGMIDRVAADLGRRLVEVPVGFKWFVDGLRDGSLGFGGEESAGASFLRKDGSVWTTDKDGIIMALLAAEIIAVTGRSPSELYAELVARFGDPAYARVDAPATREQKAALARLSADDVTTDVLAGERVTAVLTSAPGNGASLGGVKVCTENAWFAARPSGTEDVYKIYAESFRGPDHLAEVQREARALVAETLGRAEG</sequence>
<evidence type="ECO:0000256" key="1">
    <source>
        <dbReference type="ARBA" id="ARBA00001946"/>
    </source>
</evidence>
<evidence type="ECO:0000313" key="13">
    <source>
        <dbReference type="Proteomes" id="UP000217103"/>
    </source>
</evidence>
<dbReference type="InterPro" id="IPR005846">
    <property type="entry name" value="A-D-PHexomutase_a/b/a-III"/>
</dbReference>
<evidence type="ECO:0000256" key="3">
    <source>
        <dbReference type="ARBA" id="ARBA00022553"/>
    </source>
</evidence>
<dbReference type="CDD" id="cd05801">
    <property type="entry name" value="PGM_like3"/>
    <property type="match status" value="1"/>
</dbReference>
<feature type="domain" description="Alpha-D-phosphohexomutase alpha/beta/alpha" evidence="9">
    <location>
        <begin position="39"/>
        <end position="179"/>
    </location>
</feature>
<dbReference type="PANTHER" id="PTHR45745:SF1">
    <property type="entry name" value="PHOSPHOGLUCOMUTASE 2B-RELATED"/>
    <property type="match status" value="1"/>
</dbReference>
<evidence type="ECO:0000256" key="7">
    <source>
        <dbReference type="RuleBase" id="RU004326"/>
    </source>
</evidence>
<dbReference type="GO" id="GO:0006166">
    <property type="term" value="P:purine ribonucleoside salvage"/>
    <property type="evidence" value="ECO:0007669"/>
    <property type="project" value="TreeGrafter"/>
</dbReference>
<dbReference type="GO" id="GO:0005975">
    <property type="term" value="P:carbohydrate metabolic process"/>
    <property type="evidence" value="ECO:0007669"/>
    <property type="project" value="InterPro"/>
</dbReference>
<dbReference type="RefSeq" id="WP_093260744.1">
    <property type="nucleotide sequence ID" value="NZ_FNKK01000002.1"/>
</dbReference>
<dbReference type="Proteomes" id="UP000217103">
    <property type="component" value="Unassembled WGS sequence"/>
</dbReference>
<dbReference type="InterPro" id="IPR005843">
    <property type="entry name" value="A-D-PHexomutase_C"/>
</dbReference>
<dbReference type="GO" id="GO:0000287">
    <property type="term" value="F:magnesium ion binding"/>
    <property type="evidence" value="ECO:0007669"/>
    <property type="project" value="InterPro"/>
</dbReference>
<name>A0A1H1GWX8_9ACTN</name>
<dbReference type="GO" id="GO:0008973">
    <property type="term" value="F:phosphopentomutase activity"/>
    <property type="evidence" value="ECO:0007669"/>
    <property type="project" value="TreeGrafter"/>
</dbReference>
<evidence type="ECO:0000256" key="6">
    <source>
        <dbReference type="ARBA" id="ARBA00023235"/>
    </source>
</evidence>
<dbReference type="SUPFAM" id="SSF53738">
    <property type="entry name" value="Phosphoglucomutase, first 3 domains"/>
    <property type="match status" value="3"/>
</dbReference>
<keyword evidence="6" id="KW-0413">Isomerase</keyword>
<dbReference type="Pfam" id="PF02880">
    <property type="entry name" value="PGM_PMM_III"/>
    <property type="match status" value="1"/>
</dbReference>
<evidence type="ECO:0000256" key="2">
    <source>
        <dbReference type="ARBA" id="ARBA00010231"/>
    </source>
</evidence>
<dbReference type="InterPro" id="IPR005844">
    <property type="entry name" value="A-D-PHexomutase_a/b/a-I"/>
</dbReference>
<feature type="domain" description="Alpha-D-phosphohexomutase alpha/beta/alpha" evidence="10">
    <location>
        <begin position="210"/>
        <end position="317"/>
    </location>
</feature>
<keyword evidence="13" id="KW-1185">Reference proteome</keyword>
<dbReference type="InterPro" id="IPR036900">
    <property type="entry name" value="A-D-PHexomutase_C_sf"/>
</dbReference>
<accession>A0A1H1GWX8</accession>
<evidence type="ECO:0000259" key="10">
    <source>
        <dbReference type="Pfam" id="PF02879"/>
    </source>
</evidence>
<gene>
    <name evidence="12" type="ORF">SAMN04489764_3879</name>
</gene>
<dbReference type="PROSITE" id="PS00710">
    <property type="entry name" value="PGM_PMM"/>
    <property type="match status" value="1"/>
</dbReference>
<dbReference type="SUPFAM" id="SSF55957">
    <property type="entry name" value="Phosphoglucomutase, C-terminal domain"/>
    <property type="match status" value="1"/>
</dbReference>
<comment type="similarity">
    <text evidence="2 7">Belongs to the phosphohexose mutase family.</text>
</comment>
<dbReference type="PANTHER" id="PTHR45745">
    <property type="entry name" value="PHOSPHOMANNOMUTASE 45A"/>
    <property type="match status" value="1"/>
</dbReference>
<dbReference type="InterPro" id="IPR016066">
    <property type="entry name" value="A-D-PHexomutase_CS"/>
</dbReference>
<dbReference type="NCBIfam" id="TIGR01132">
    <property type="entry name" value="pgm"/>
    <property type="match status" value="1"/>
</dbReference>
<dbReference type="InterPro" id="IPR005852">
    <property type="entry name" value="PGM_a-D-Glc-sp"/>
</dbReference>
<protein>
    <submittedName>
        <fullName evidence="12">Phosphoglucomutase</fullName>
    </submittedName>
</protein>
<feature type="domain" description="Alpha-D-phosphohexomutase C-terminal" evidence="8">
    <location>
        <begin position="491"/>
        <end position="537"/>
    </location>
</feature>
<evidence type="ECO:0000313" key="12">
    <source>
        <dbReference type="EMBL" id="SDR17629.1"/>
    </source>
</evidence>
<dbReference type="Gene3D" id="3.40.120.10">
    <property type="entry name" value="Alpha-D-Glucose-1,6-Bisphosphate, subunit A, domain 3"/>
    <property type="match status" value="3"/>
</dbReference>
<evidence type="ECO:0000259" key="8">
    <source>
        <dbReference type="Pfam" id="PF00408"/>
    </source>
</evidence>
<dbReference type="GO" id="GO:0004614">
    <property type="term" value="F:phosphoglucomutase activity"/>
    <property type="evidence" value="ECO:0007669"/>
    <property type="project" value="InterPro"/>
</dbReference>
<evidence type="ECO:0000259" key="11">
    <source>
        <dbReference type="Pfam" id="PF02880"/>
    </source>
</evidence>
<keyword evidence="4 7" id="KW-0479">Metal-binding</keyword>
<dbReference type="InterPro" id="IPR016055">
    <property type="entry name" value="A-D-PHexomutase_a/b/a-I/II/III"/>
</dbReference>
<dbReference type="OrthoDB" id="9806956at2"/>
<dbReference type="STRING" id="35622.SAMN04489764_3879"/>
<dbReference type="EMBL" id="FNKK01000002">
    <property type="protein sequence ID" value="SDR17629.1"/>
    <property type="molecule type" value="Genomic_DNA"/>
</dbReference>
<organism evidence="12 13">
    <name type="scientific">Thermostaphylospora chromogena</name>
    <dbReference type="NCBI Taxonomy" id="35622"/>
    <lineage>
        <taxon>Bacteria</taxon>
        <taxon>Bacillati</taxon>
        <taxon>Actinomycetota</taxon>
        <taxon>Actinomycetes</taxon>
        <taxon>Streptosporangiales</taxon>
        <taxon>Thermomonosporaceae</taxon>
        <taxon>Thermostaphylospora</taxon>
    </lineage>
</organism>